<proteinExistence type="predicted"/>
<dbReference type="AlphaFoldDB" id="A0A2P2J0V3"/>
<name>A0A2P2J0V3_RHIMU</name>
<dbReference type="EMBL" id="GGEC01006599">
    <property type="protein sequence ID" value="MBW87082.1"/>
    <property type="molecule type" value="Transcribed_RNA"/>
</dbReference>
<protein>
    <submittedName>
        <fullName evidence="1">Uncharacterized protein</fullName>
    </submittedName>
</protein>
<accession>A0A2P2J0V3</accession>
<reference evidence="1" key="1">
    <citation type="submission" date="2018-02" db="EMBL/GenBank/DDBJ databases">
        <title>Rhizophora mucronata_Transcriptome.</title>
        <authorList>
            <person name="Meera S.P."/>
            <person name="Sreeshan A."/>
            <person name="Augustine A."/>
        </authorList>
    </citation>
    <scope>NUCLEOTIDE SEQUENCE</scope>
    <source>
        <tissue evidence="1">Leaf</tissue>
    </source>
</reference>
<organism evidence="1">
    <name type="scientific">Rhizophora mucronata</name>
    <name type="common">Asiatic mangrove</name>
    <dbReference type="NCBI Taxonomy" id="61149"/>
    <lineage>
        <taxon>Eukaryota</taxon>
        <taxon>Viridiplantae</taxon>
        <taxon>Streptophyta</taxon>
        <taxon>Embryophyta</taxon>
        <taxon>Tracheophyta</taxon>
        <taxon>Spermatophyta</taxon>
        <taxon>Magnoliopsida</taxon>
        <taxon>eudicotyledons</taxon>
        <taxon>Gunneridae</taxon>
        <taxon>Pentapetalae</taxon>
        <taxon>rosids</taxon>
        <taxon>fabids</taxon>
        <taxon>Malpighiales</taxon>
        <taxon>Rhizophoraceae</taxon>
        <taxon>Rhizophora</taxon>
    </lineage>
</organism>
<evidence type="ECO:0000313" key="1">
    <source>
        <dbReference type="EMBL" id="MBW87082.1"/>
    </source>
</evidence>
<sequence>MQALKIFMGWVSSNSKIQTYYS</sequence>